<accession>A0A2S1SQQ8</accession>
<gene>
    <name evidence="1" type="ORF">DDW44_07805</name>
</gene>
<dbReference type="InterPro" id="IPR001544">
    <property type="entry name" value="Aminotrans_IV"/>
</dbReference>
<dbReference type="Gene3D" id="3.30.470.10">
    <property type="match status" value="1"/>
</dbReference>
<reference evidence="1 2" key="1">
    <citation type="submission" date="2018-05" db="EMBL/GenBank/DDBJ databases">
        <title>Complete genome sequence of sponge-derived Streptomyces sp. HNM0039.</title>
        <authorList>
            <person name="Huang X."/>
            <person name="Zhou S."/>
        </authorList>
    </citation>
    <scope>NUCLEOTIDE SEQUENCE [LARGE SCALE GENOMIC DNA]</scope>
    <source>
        <strain evidence="1 2">HNM0039</strain>
    </source>
</reference>
<dbReference type="KEGG" id="stir:DDW44_07805"/>
<keyword evidence="1" id="KW-0032">Aminotransferase</keyword>
<protein>
    <submittedName>
        <fullName evidence="1">Class IV aminotransferase</fullName>
    </submittedName>
</protein>
<organism evidence="1 2">
    <name type="scientific">Streptomyces tirandamycinicus</name>
    <dbReference type="NCBI Taxonomy" id="2174846"/>
    <lineage>
        <taxon>Bacteria</taxon>
        <taxon>Bacillati</taxon>
        <taxon>Actinomycetota</taxon>
        <taxon>Actinomycetes</taxon>
        <taxon>Kitasatosporales</taxon>
        <taxon>Streptomycetaceae</taxon>
        <taxon>Streptomyces</taxon>
    </lineage>
</organism>
<dbReference type="Gene3D" id="3.20.10.10">
    <property type="entry name" value="D-amino Acid Aminotransferase, subunit A, domain 2"/>
    <property type="match status" value="1"/>
</dbReference>
<evidence type="ECO:0000313" key="2">
    <source>
        <dbReference type="Proteomes" id="UP000244900"/>
    </source>
</evidence>
<dbReference type="RefSeq" id="WP_108905971.1">
    <property type="nucleotide sequence ID" value="NZ_CP029188.1"/>
</dbReference>
<proteinExistence type="predicted"/>
<keyword evidence="1" id="KW-0808">Transferase</keyword>
<dbReference type="InterPro" id="IPR043131">
    <property type="entry name" value="BCAT-like_N"/>
</dbReference>
<dbReference type="AlphaFoldDB" id="A0A2S1SQQ8"/>
<dbReference type="GO" id="GO:0008483">
    <property type="term" value="F:transaminase activity"/>
    <property type="evidence" value="ECO:0007669"/>
    <property type="project" value="UniProtKB-KW"/>
</dbReference>
<dbReference type="InterPro" id="IPR043132">
    <property type="entry name" value="BCAT-like_C"/>
</dbReference>
<dbReference type="EMBL" id="CP029188">
    <property type="protein sequence ID" value="AWI28700.1"/>
    <property type="molecule type" value="Genomic_DNA"/>
</dbReference>
<name>A0A2S1SQQ8_9ACTN</name>
<dbReference type="Proteomes" id="UP000244900">
    <property type="component" value="Chromosome"/>
</dbReference>
<dbReference type="Pfam" id="PF01063">
    <property type="entry name" value="Aminotran_4"/>
    <property type="match status" value="1"/>
</dbReference>
<sequence length="261" mass="27927">MTNRPDVHIEIDGRPATGLDPAVVPLLQGAYGHFTAMQVRDGRTRGLALHLERLDRATRELFGTGLDGDRVRTLVRHALDRGGRSDAGVRVYVYGAAAEGGAPTVVVTVREARTMPPRPRSMMPVPFLRPVPHVKHAGGVGQPYYGRAAALAGFDDALLTGPGGEIAEGHVANVALWNGTSLVWPEAPALRGVTMALLERLLPSVHREVLLADLGSYPAAVLMNSQGIAPVHRIGTTELAVDEELIRRLTEAYAAVPWDGI</sequence>
<dbReference type="SUPFAM" id="SSF56752">
    <property type="entry name" value="D-aminoacid aminotransferase-like PLP-dependent enzymes"/>
    <property type="match status" value="1"/>
</dbReference>
<keyword evidence="2" id="KW-1185">Reference proteome</keyword>
<dbReference type="NCBIfam" id="NF006734">
    <property type="entry name" value="PRK09266.1"/>
    <property type="match status" value="1"/>
</dbReference>
<evidence type="ECO:0000313" key="1">
    <source>
        <dbReference type="EMBL" id="AWI28700.1"/>
    </source>
</evidence>
<dbReference type="InterPro" id="IPR036038">
    <property type="entry name" value="Aminotransferase-like"/>
</dbReference>
<dbReference type="OrthoDB" id="8912228at2"/>